<comment type="caution">
    <text evidence="1">The sequence shown here is derived from an EMBL/GenBank/DDBJ whole genome shotgun (WGS) entry which is preliminary data.</text>
</comment>
<proteinExistence type="predicted"/>
<evidence type="ECO:0000313" key="1">
    <source>
        <dbReference type="EMBL" id="RDX79930.1"/>
    </source>
</evidence>
<accession>A0A371FP23</accession>
<gene>
    <name evidence="1" type="ORF">CR513_39584</name>
</gene>
<sequence>MSQELKNAPRISDPKADLIIETNASNLGYGGFLNKTFRVVKIQVVKYHLILIHTDCKAVPSVFTKDVQNLIESITIMIKPINYRNPFEYHYLKKDELLPVIIFEKELVKQNSQQITKTIFPQDFHYPLIHPSKIRTFYEFVLLDSDSIELNHTKDQNGNIIFPKSKDIKCIKPTRLE</sequence>
<protein>
    <submittedName>
        <fullName evidence="1">Uncharacterized protein</fullName>
    </submittedName>
</protein>
<organism evidence="1 2">
    <name type="scientific">Mucuna pruriens</name>
    <name type="common">Velvet bean</name>
    <name type="synonym">Dolichos pruriens</name>
    <dbReference type="NCBI Taxonomy" id="157652"/>
    <lineage>
        <taxon>Eukaryota</taxon>
        <taxon>Viridiplantae</taxon>
        <taxon>Streptophyta</taxon>
        <taxon>Embryophyta</taxon>
        <taxon>Tracheophyta</taxon>
        <taxon>Spermatophyta</taxon>
        <taxon>Magnoliopsida</taxon>
        <taxon>eudicotyledons</taxon>
        <taxon>Gunneridae</taxon>
        <taxon>Pentapetalae</taxon>
        <taxon>rosids</taxon>
        <taxon>fabids</taxon>
        <taxon>Fabales</taxon>
        <taxon>Fabaceae</taxon>
        <taxon>Papilionoideae</taxon>
        <taxon>50 kb inversion clade</taxon>
        <taxon>NPAAA clade</taxon>
        <taxon>indigoferoid/millettioid clade</taxon>
        <taxon>Phaseoleae</taxon>
        <taxon>Mucuna</taxon>
    </lineage>
</organism>
<name>A0A371FP23_MUCPR</name>
<dbReference type="Proteomes" id="UP000257109">
    <property type="component" value="Unassembled WGS sequence"/>
</dbReference>
<dbReference type="EMBL" id="QJKJ01008387">
    <property type="protein sequence ID" value="RDX79930.1"/>
    <property type="molecule type" value="Genomic_DNA"/>
</dbReference>
<dbReference type="OrthoDB" id="1735266at2759"/>
<feature type="non-terminal residue" evidence="1">
    <location>
        <position position="1"/>
    </location>
</feature>
<reference evidence="1" key="1">
    <citation type="submission" date="2018-05" db="EMBL/GenBank/DDBJ databases">
        <title>Draft genome of Mucuna pruriens seed.</title>
        <authorList>
            <person name="Nnadi N.E."/>
            <person name="Vos R."/>
            <person name="Hasami M.H."/>
            <person name="Devisetty U.K."/>
            <person name="Aguiy J.C."/>
        </authorList>
    </citation>
    <scope>NUCLEOTIDE SEQUENCE [LARGE SCALE GENOMIC DNA]</scope>
    <source>
        <strain evidence="1">JCA_2017</strain>
    </source>
</reference>
<dbReference type="AlphaFoldDB" id="A0A371FP23"/>
<evidence type="ECO:0000313" key="2">
    <source>
        <dbReference type="Proteomes" id="UP000257109"/>
    </source>
</evidence>
<keyword evidence="2" id="KW-1185">Reference proteome</keyword>